<evidence type="ECO:0000256" key="3">
    <source>
        <dbReference type="ARBA" id="ARBA00022692"/>
    </source>
</evidence>
<dbReference type="InterPro" id="IPR050833">
    <property type="entry name" value="Poly_Biosynth_Transport"/>
</dbReference>
<accession>F8LEL9</accession>
<feature type="transmembrane region" description="Helical" evidence="6">
    <location>
        <begin position="308"/>
        <end position="326"/>
    </location>
</feature>
<dbReference type="EMBL" id="FR872659">
    <property type="protein sequence ID" value="CCB91937.1"/>
    <property type="molecule type" value="Genomic_DNA"/>
</dbReference>
<proteinExistence type="predicted"/>
<feature type="transmembrane region" description="Helical" evidence="6">
    <location>
        <begin position="125"/>
        <end position="148"/>
    </location>
</feature>
<evidence type="ECO:0000313" key="7">
    <source>
        <dbReference type="EMBL" id="CCB91937.1"/>
    </source>
</evidence>
<comment type="subcellular location">
    <subcellularLocation>
        <location evidence="1">Cell membrane</location>
        <topology evidence="1">Multi-pass membrane protein</topology>
    </subcellularLocation>
</comment>
<protein>
    <submittedName>
        <fullName evidence="7">O-antigen translocase</fullName>
    </submittedName>
</protein>
<keyword evidence="4 6" id="KW-1133">Transmembrane helix</keyword>
<gene>
    <name evidence="7" type="primary">wzx</name>
    <name evidence="7" type="ORF">WCH_DD19510</name>
</gene>
<feature type="transmembrane region" description="Helical" evidence="6">
    <location>
        <begin position="187"/>
        <end position="206"/>
    </location>
</feature>
<feature type="transmembrane region" description="Helical" evidence="6">
    <location>
        <begin position="85"/>
        <end position="110"/>
    </location>
</feature>
<feature type="transmembrane region" description="Helical" evidence="6">
    <location>
        <begin position="20"/>
        <end position="44"/>
    </location>
</feature>
<evidence type="ECO:0000256" key="1">
    <source>
        <dbReference type="ARBA" id="ARBA00004651"/>
    </source>
</evidence>
<keyword evidence="2" id="KW-1003">Cell membrane</keyword>
<reference evidence="7" key="1">
    <citation type="submission" date="2011-05" db="EMBL/GenBank/DDBJ databases">
        <title>Unity in variety -- the pan-genome of the Chlamydiae.</title>
        <authorList>
            <person name="Collingro A."/>
            <person name="Tischler P."/>
            <person name="Weinmaier T."/>
            <person name="Penz T."/>
            <person name="Heinz E."/>
            <person name="Brunham R.C."/>
            <person name="Read T.D."/>
            <person name="Bavoil P.M."/>
            <person name="Sachse K."/>
            <person name="Kahane S."/>
            <person name="Friedman M.G."/>
            <person name="Rattei T."/>
            <person name="Myers G.S.A."/>
            <person name="Horn M."/>
        </authorList>
    </citation>
    <scope>NUCLEOTIDE SEQUENCE</scope>
    <source>
        <strain evidence="7">2032/99</strain>
    </source>
</reference>
<keyword evidence="5 6" id="KW-0472">Membrane</keyword>
<evidence type="ECO:0000256" key="4">
    <source>
        <dbReference type="ARBA" id="ARBA00022989"/>
    </source>
</evidence>
<dbReference type="GO" id="GO:0005886">
    <property type="term" value="C:plasma membrane"/>
    <property type="evidence" value="ECO:0007669"/>
    <property type="project" value="UniProtKB-SubCell"/>
</dbReference>
<feature type="transmembrane region" description="Helical" evidence="6">
    <location>
        <begin position="246"/>
        <end position="265"/>
    </location>
</feature>
<organism evidence="7">
    <name type="scientific">Waddlia chondrophila 2032/99</name>
    <dbReference type="NCBI Taxonomy" id="765953"/>
    <lineage>
        <taxon>Bacteria</taxon>
        <taxon>Pseudomonadati</taxon>
        <taxon>Chlamydiota</taxon>
        <taxon>Chlamydiia</taxon>
        <taxon>Parachlamydiales</taxon>
        <taxon>Waddliaceae</taxon>
        <taxon>Waddlia</taxon>
    </lineage>
</organism>
<dbReference type="PANTHER" id="PTHR30250">
    <property type="entry name" value="PST FAMILY PREDICTED COLANIC ACID TRANSPORTER"/>
    <property type="match status" value="1"/>
</dbReference>
<feature type="transmembrane region" description="Helical" evidence="6">
    <location>
        <begin position="401"/>
        <end position="423"/>
    </location>
</feature>
<dbReference type="Pfam" id="PF13440">
    <property type="entry name" value="Polysacc_synt_3"/>
    <property type="match status" value="1"/>
</dbReference>
<evidence type="ECO:0000256" key="5">
    <source>
        <dbReference type="ARBA" id="ARBA00023136"/>
    </source>
</evidence>
<sequence length="438" mass="51198">MIYFQKTLGNLHRIGFIQSVYTLMSGTVLAQIITLGISPILARFYSPEDFGYFALFFSISSLLGMISTGRYEFSLLLPKKIEDAFHLLLVCLGMTFLSSFLTFLSIYFFIQPFFPTIHNSFFSTFWGWIPLMVFQIGVSQTFTFWFNRTHNLHLISKGKIIQSLTSATPNLLLFFYCYQWLGGKILILSGLVSFFALNTYYIFHFFRKNHGIWKNFNHKNLLIQSKKYIDFPKYNLFHSLFDNFQIFGINFLFSLFYGPAVLGYYTLTHRVLKYPLSLLSTSLSQVFMEKFSSKTKLDIEKPEFLKSIWKFLFLCGILPFLVLIFFGQEIFATIFGEQWRNAGLFSQILSLWYFLNFIYSPTSPLPLIIGKQKQFMYLGLAYNSAIISSFVFSYFAGLETITMLTFLSINMSIFTVFLMKWLYQLLSKEELVPNHENF</sequence>
<dbReference type="PANTHER" id="PTHR30250:SF28">
    <property type="entry name" value="POLYSACCHARIDE BIOSYNTHESIS PROTEIN"/>
    <property type="match status" value="1"/>
</dbReference>
<name>F8LEL9_9BACT</name>
<dbReference type="AlphaFoldDB" id="F8LEL9"/>
<feature type="transmembrane region" description="Helical" evidence="6">
    <location>
        <begin position="50"/>
        <end position="73"/>
    </location>
</feature>
<evidence type="ECO:0000256" key="2">
    <source>
        <dbReference type="ARBA" id="ARBA00022475"/>
    </source>
</evidence>
<keyword evidence="3 6" id="KW-0812">Transmembrane</keyword>
<feature type="transmembrane region" description="Helical" evidence="6">
    <location>
        <begin position="375"/>
        <end position="395"/>
    </location>
</feature>
<evidence type="ECO:0000256" key="6">
    <source>
        <dbReference type="SAM" id="Phobius"/>
    </source>
</evidence>